<proteinExistence type="predicted"/>
<dbReference type="Proteomes" id="UP001153269">
    <property type="component" value="Unassembled WGS sequence"/>
</dbReference>
<sequence length="133" mass="14885">MTNSVASSSFTTLGSPNDPAGPAIDPRKDTTAAQYESNDVQRSLIGNSRLSDDTLEPSSGLMYIQETMERHTAHSSPPTTTAVGCIWLLLRREEHSDHQMSLIIVIECSMLLFYPDRMFRVDIHSHRLHTTCH</sequence>
<evidence type="ECO:0000256" key="1">
    <source>
        <dbReference type="SAM" id="MobiDB-lite"/>
    </source>
</evidence>
<reference evidence="2" key="1">
    <citation type="submission" date="2020-03" db="EMBL/GenBank/DDBJ databases">
        <authorList>
            <person name="Weist P."/>
        </authorList>
    </citation>
    <scope>NUCLEOTIDE SEQUENCE</scope>
</reference>
<organism evidence="2 3">
    <name type="scientific">Pleuronectes platessa</name>
    <name type="common">European plaice</name>
    <dbReference type="NCBI Taxonomy" id="8262"/>
    <lineage>
        <taxon>Eukaryota</taxon>
        <taxon>Metazoa</taxon>
        <taxon>Chordata</taxon>
        <taxon>Craniata</taxon>
        <taxon>Vertebrata</taxon>
        <taxon>Euteleostomi</taxon>
        <taxon>Actinopterygii</taxon>
        <taxon>Neopterygii</taxon>
        <taxon>Teleostei</taxon>
        <taxon>Neoteleostei</taxon>
        <taxon>Acanthomorphata</taxon>
        <taxon>Carangaria</taxon>
        <taxon>Pleuronectiformes</taxon>
        <taxon>Pleuronectoidei</taxon>
        <taxon>Pleuronectidae</taxon>
        <taxon>Pleuronectes</taxon>
    </lineage>
</organism>
<dbReference type="EMBL" id="CADEAL010004182">
    <property type="protein sequence ID" value="CAB1453750.1"/>
    <property type="molecule type" value="Genomic_DNA"/>
</dbReference>
<evidence type="ECO:0000313" key="2">
    <source>
        <dbReference type="EMBL" id="CAB1453750.1"/>
    </source>
</evidence>
<comment type="caution">
    <text evidence="2">The sequence shown here is derived from an EMBL/GenBank/DDBJ whole genome shotgun (WGS) entry which is preliminary data.</text>
</comment>
<keyword evidence="3" id="KW-1185">Reference proteome</keyword>
<protein>
    <submittedName>
        <fullName evidence="2">Uncharacterized protein</fullName>
    </submittedName>
</protein>
<dbReference type="AlphaFoldDB" id="A0A9N7Z763"/>
<name>A0A9N7Z763_PLEPL</name>
<feature type="region of interest" description="Disordered" evidence="1">
    <location>
        <begin position="1"/>
        <end position="53"/>
    </location>
</feature>
<feature type="compositionally biased region" description="Polar residues" evidence="1">
    <location>
        <begin position="1"/>
        <end position="15"/>
    </location>
</feature>
<gene>
    <name evidence="2" type="ORF">PLEPLA_LOCUS41510</name>
</gene>
<accession>A0A9N7Z763</accession>
<evidence type="ECO:0000313" key="3">
    <source>
        <dbReference type="Proteomes" id="UP001153269"/>
    </source>
</evidence>
<feature type="compositionally biased region" description="Polar residues" evidence="1">
    <location>
        <begin position="31"/>
        <end position="49"/>
    </location>
</feature>